<evidence type="ECO:0000259" key="4">
    <source>
        <dbReference type="Pfam" id="PF00441"/>
    </source>
</evidence>
<evidence type="ECO:0000256" key="1">
    <source>
        <dbReference type="ARBA" id="ARBA00009347"/>
    </source>
</evidence>
<protein>
    <recommendedName>
        <fullName evidence="4">Acyl-CoA dehydrogenase/oxidase C-terminal domain-containing protein</fullName>
    </recommendedName>
</protein>
<dbReference type="InterPro" id="IPR009075">
    <property type="entry name" value="AcylCo_DH/oxidase_C"/>
</dbReference>
<organism evidence="5 6">
    <name type="scientific">Truncatella angustata</name>
    <dbReference type="NCBI Taxonomy" id="152316"/>
    <lineage>
        <taxon>Eukaryota</taxon>
        <taxon>Fungi</taxon>
        <taxon>Dikarya</taxon>
        <taxon>Ascomycota</taxon>
        <taxon>Pezizomycotina</taxon>
        <taxon>Sordariomycetes</taxon>
        <taxon>Xylariomycetidae</taxon>
        <taxon>Amphisphaeriales</taxon>
        <taxon>Sporocadaceae</taxon>
        <taxon>Truncatella</taxon>
    </lineage>
</organism>
<keyword evidence="2" id="KW-0285">Flavoprotein</keyword>
<dbReference type="Pfam" id="PF00441">
    <property type="entry name" value="Acyl-CoA_dh_1"/>
    <property type="match status" value="1"/>
</dbReference>
<gene>
    <name evidence="5" type="ORF">BKA67DRAFT_536682</name>
</gene>
<comment type="similarity">
    <text evidence="1">Belongs to the acyl-CoA dehydrogenase family.</text>
</comment>
<keyword evidence="6" id="KW-1185">Reference proteome</keyword>
<dbReference type="InterPro" id="IPR009100">
    <property type="entry name" value="AcylCoA_DH/oxidase_NM_dom_sf"/>
</dbReference>
<dbReference type="InterPro" id="IPR036250">
    <property type="entry name" value="AcylCo_DH-like_C"/>
</dbReference>
<dbReference type="Proteomes" id="UP000758603">
    <property type="component" value="Unassembled WGS sequence"/>
</dbReference>
<accession>A0A9P8UJ48</accession>
<dbReference type="SUPFAM" id="SSF47203">
    <property type="entry name" value="Acyl-CoA dehydrogenase C-terminal domain-like"/>
    <property type="match status" value="1"/>
</dbReference>
<comment type="caution">
    <text evidence="5">The sequence shown here is derived from an EMBL/GenBank/DDBJ whole genome shotgun (WGS) entry which is preliminary data.</text>
</comment>
<reference evidence="5" key="1">
    <citation type="journal article" date="2021" name="Nat. Commun.">
        <title>Genetic determinants of endophytism in the Arabidopsis root mycobiome.</title>
        <authorList>
            <person name="Mesny F."/>
            <person name="Miyauchi S."/>
            <person name="Thiergart T."/>
            <person name="Pickel B."/>
            <person name="Atanasova L."/>
            <person name="Karlsson M."/>
            <person name="Huettel B."/>
            <person name="Barry K.W."/>
            <person name="Haridas S."/>
            <person name="Chen C."/>
            <person name="Bauer D."/>
            <person name="Andreopoulos W."/>
            <person name="Pangilinan J."/>
            <person name="LaButti K."/>
            <person name="Riley R."/>
            <person name="Lipzen A."/>
            <person name="Clum A."/>
            <person name="Drula E."/>
            <person name="Henrissat B."/>
            <person name="Kohler A."/>
            <person name="Grigoriev I.V."/>
            <person name="Martin F.M."/>
            <person name="Hacquard S."/>
        </authorList>
    </citation>
    <scope>NUCLEOTIDE SEQUENCE</scope>
    <source>
        <strain evidence="5">MPI-SDFR-AT-0073</strain>
    </source>
</reference>
<evidence type="ECO:0000256" key="2">
    <source>
        <dbReference type="ARBA" id="ARBA00022630"/>
    </source>
</evidence>
<feature type="domain" description="Acyl-CoA dehydrogenase/oxidase C-terminal" evidence="4">
    <location>
        <begin position="373"/>
        <end position="553"/>
    </location>
</feature>
<dbReference type="SUPFAM" id="SSF56645">
    <property type="entry name" value="Acyl-CoA dehydrogenase NM domain-like"/>
    <property type="match status" value="1"/>
</dbReference>
<evidence type="ECO:0000256" key="3">
    <source>
        <dbReference type="ARBA" id="ARBA00022827"/>
    </source>
</evidence>
<dbReference type="OrthoDB" id="10251155at2759"/>
<keyword evidence="3" id="KW-0274">FAD</keyword>
<dbReference type="Gene3D" id="1.20.140.10">
    <property type="entry name" value="Butyryl-CoA Dehydrogenase, subunit A, domain 3"/>
    <property type="match status" value="1"/>
</dbReference>
<evidence type="ECO:0000313" key="6">
    <source>
        <dbReference type="Proteomes" id="UP000758603"/>
    </source>
</evidence>
<name>A0A9P8UJ48_9PEZI</name>
<dbReference type="GO" id="GO:0003995">
    <property type="term" value="F:acyl-CoA dehydrogenase activity"/>
    <property type="evidence" value="ECO:0007669"/>
    <property type="project" value="TreeGrafter"/>
</dbReference>
<evidence type="ECO:0000313" key="5">
    <source>
        <dbReference type="EMBL" id="KAH6652978.1"/>
    </source>
</evidence>
<sequence length="681" mass="75028">MAVRTQARGGHPFSPTVYHWLSTHAVVDVPARHPCASRLQANRTTQIMEAASATSGFFQEVPTLGNQFQEDPSIQRILKLFVPQHILNEEGPKIERLCDEALSPQVLEWVSDAERNQPYVSGTGKNAFGEPVSSKLVITEGWRKLQELGFVNGCSAKGYEQGLAQYTRVIQYMRSLLWEGSSANTSCPQAMQDGASRLLQRQLTIRNHKLQPIERKVFQNAFGHLTSRDPAKAWTSGQWMTERPGGSDVSRTETVATYAPLASSGRTPLASPSEDIPLGPWSISGFKWFSSATDSNMTILLAQTAPDKGLSAFYAPMRRWNPDLVVSASGDRGGMELNGVRISRLKNKMGTKSLPTAELELSGMRGWLIGEEGKGIREISTILTITRLRSAIGGLGYLSRSLAIARAFAKVREVGAGKGIRVSLRDSPLHMRTLSDMTVSYHGLMLLTFYGTFVMGLEEHTPSSSSPQASLSVITPPQSHITPLLRVLTPVVKAYVCKNSIHLIYSCMESLGGVGYLENSETEHLNIARLFRDACVLSIWEGTTDVLSTDFVRALKHPREGKESLEALDWLVRSATKDKNDSILASWKQTKWQIEATKQEDLMSSARDILWKVAEILIAVLYLMDTAVDGDGRMQEMCRLFLAGKSFLDTPALKATKDELVSNQSIVFGHAGRSSGRNAKL</sequence>
<proteinExistence type="inferred from homology"/>
<dbReference type="InterPro" id="IPR052904">
    <property type="entry name" value="Acyl-CoA_dehydrogenase-like"/>
</dbReference>
<dbReference type="GeneID" id="70129092"/>
<dbReference type="PANTHER" id="PTHR42707">
    <property type="entry name" value="ACYL-COA DEHYDROGENASE"/>
    <property type="match status" value="1"/>
</dbReference>
<dbReference type="AlphaFoldDB" id="A0A9P8UJ48"/>
<dbReference type="EMBL" id="JAGPXC010000005">
    <property type="protein sequence ID" value="KAH6652978.1"/>
    <property type="molecule type" value="Genomic_DNA"/>
</dbReference>
<dbReference type="RefSeq" id="XP_045957255.1">
    <property type="nucleotide sequence ID" value="XM_046100200.1"/>
</dbReference>
<dbReference type="PANTHER" id="PTHR42707:SF2">
    <property type="entry name" value="ACD11 DEHYDROGENASE"/>
    <property type="match status" value="1"/>
</dbReference>
<dbReference type="Gene3D" id="2.40.110.20">
    <property type="match status" value="1"/>
</dbReference>